<dbReference type="InterPro" id="IPR033614">
    <property type="entry name" value="RASSF1-6"/>
</dbReference>
<evidence type="ECO:0000256" key="2">
    <source>
        <dbReference type="ARBA" id="ARBA00022833"/>
    </source>
</evidence>
<accession>E0VLI7</accession>
<evidence type="ECO:0000256" key="1">
    <source>
        <dbReference type="ARBA" id="ARBA00022723"/>
    </source>
</evidence>
<dbReference type="eggNOG" id="KOG1700">
    <property type="taxonomic scope" value="Eukaryota"/>
</dbReference>
<dbReference type="RefSeq" id="XP_002426981.1">
    <property type="nucleotide sequence ID" value="XM_002426936.1"/>
</dbReference>
<dbReference type="Pfam" id="PF00412">
    <property type="entry name" value="LIM"/>
    <property type="match status" value="1"/>
</dbReference>
<evidence type="ECO:0000259" key="9">
    <source>
        <dbReference type="PROSITE" id="PS50951"/>
    </source>
</evidence>
<dbReference type="InParanoid" id="E0VLI7"/>
<dbReference type="PROSITE" id="PS50951">
    <property type="entry name" value="SARAH"/>
    <property type="match status" value="1"/>
</dbReference>
<feature type="domain" description="LIM zinc-binding" evidence="7">
    <location>
        <begin position="2"/>
        <end position="63"/>
    </location>
</feature>
<reference evidence="10" key="1">
    <citation type="submission" date="2007-04" db="EMBL/GenBank/DDBJ databases">
        <title>Annotation of Pediculus humanus corporis strain USDA.</title>
        <authorList>
            <person name="Kirkness E."/>
            <person name="Hannick L."/>
            <person name="Hass B."/>
            <person name="Bruggner R."/>
            <person name="Lawson D."/>
            <person name="Bidwell S."/>
            <person name="Joardar V."/>
            <person name="Caler E."/>
            <person name="Walenz B."/>
            <person name="Inman J."/>
            <person name="Schobel S."/>
            <person name="Galinsky K."/>
            <person name="Amedeo P."/>
            <person name="Strausberg R."/>
        </authorList>
    </citation>
    <scope>NUCLEOTIDE SEQUENCE</scope>
    <source>
        <strain evidence="10">USDA</strain>
    </source>
</reference>
<dbReference type="CDD" id="cd01784">
    <property type="entry name" value="RA_RASSF2_like"/>
    <property type="match status" value="1"/>
</dbReference>
<feature type="domain" description="Ras-associating" evidence="8">
    <location>
        <begin position="431"/>
        <end position="523"/>
    </location>
</feature>
<dbReference type="Gene3D" id="2.10.110.10">
    <property type="entry name" value="Cysteine Rich Protein"/>
    <property type="match status" value="1"/>
</dbReference>
<dbReference type="SUPFAM" id="SSF57716">
    <property type="entry name" value="Glucocorticoid receptor-like (DNA-binding domain)"/>
    <property type="match status" value="2"/>
</dbReference>
<dbReference type="PANTHER" id="PTHR22738:SF15">
    <property type="entry name" value="LD40758P"/>
    <property type="match status" value="1"/>
</dbReference>
<evidence type="ECO:0000256" key="5">
    <source>
        <dbReference type="SAM" id="Coils"/>
    </source>
</evidence>
<dbReference type="InterPro" id="IPR029071">
    <property type="entry name" value="Ubiquitin-like_domsf"/>
</dbReference>
<keyword evidence="5" id="KW-0175">Coiled coil</keyword>
<keyword evidence="1 4" id="KW-0479">Metal-binding</keyword>
<dbReference type="InterPro" id="IPR011524">
    <property type="entry name" value="SARAH_dom"/>
</dbReference>
<gene>
    <name evidence="11" type="primary">8229605</name>
    <name evidence="10" type="ORF">Phum_PHUM288400</name>
</gene>
<dbReference type="GO" id="GO:0046872">
    <property type="term" value="F:metal ion binding"/>
    <property type="evidence" value="ECO:0007669"/>
    <property type="project" value="UniProtKB-KW"/>
</dbReference>
<evidence type="ECO:0000259" key="8">
    <source>
        <dbReference type="PROSITE" id="PS50200"/>
    </source>
</evidence>
<dbReference type="InterPro" id="IPR000159">
    <property type="entry name" value="RA_dom"/>
</dbReference>
<evidence type="ECO:0000256" key="4">
    <source>
        <dbReference type="PROSITE-ProRule" id="PRU00125"/>
    </source>
</evidence>
<evidence type="ECO:0000313" key="11">
    <source>
        <dbReference type="EnsemblMetazoa" id="PHUM288400-PA"/>
    </source>
</evidence>
<dbReference type="CDD" id="cd09401">
    <property type="entry name" value="LIM_TLP_like"/>
    <property type="match status" value="1"/>
</dbReference>
<dbReference type="SMART" id="SM00314">
    <property type="entry name" value="RA"/>
    <property type="match status" value="1"/>
</dbReference>
<dbReference type="PANTHER" id="PTHR22738">
    <property type="entry name" value="RASSF"/>
    <property type="match status" value="1"/>
</dbReference>
<dbReference type="KEGG" id="phu:Phum_PHUM288400"/>
<organism>
    <name type="scientific">Pediculus humanus subsp. corporis</name>
    <name type="common">Body louse</name>
    <dbReference type="NCBI Taxonomy" id="121224"/>
    <lineage>
        <taxon>Eukaryota</taxon>
        <taxon>Metazoa</taxon>
        <taxon>Ecdysozoa</taxon>
        <taxon>Arthropoda</taxon>
        <taxon>Hexapoda</taxon>
        <taxon>Insecta</taxon>
        <taxon>Pterygota</taxon>
        <taxon>Neoptera</taxon>
        <taxon>Paraneoptera</taxon>
        <taxon>Psocodea</taxon>
        <taxon>Troctomorpha</taxon>
        <taxon>Phthiraptera</taxon>
        <taxon>Anoplura</taxon>
        <taxon>Pediculidae</taxon>
        <taxon>Pediculus</taxon>
    </lineage>
</organism>
<feature type="coiled-coil region" evidence="5">
    <location>
        <begin position="532"/>
        <end position="581"/>
    </location>
</feature>
<feature type="compositionally biased region" description="Polar residues" evidence="6">
    <location>
        <begin position="312"/>
        <end position="321"/>
    </location>
</feature>
<dbReference type="PROSITE" id="PS00478">
    <property type="entry name" value="LIM_DOMAIN_1"/>
    <property type="match status" value="1"/>
</dbReference>
<sequence length="582" mass="66670">MWKCHKCGKPVYFAERKQSLGYDWHPECLRCEECQKRLNPGQHAEHKGVPYCHVPCYGALFGPQLFGHGTRVESHTSFGKVENRAYCNTPRSHLEQKLKTFNAFYDGKNGKSCEIRSREVNGRLVLEGALRIYWGVLGMIHLKEDDDQRTVVTVRKKNSYKYGLNDDNNSDSDSGVPEQITLQNTETISDSKTQTKMKNEFATLPTKLENLPGNWDELDNLLQIERHVDDKEKLYQTMPPGVALEPFNVSNEVNSKQNSTDFGCEEYEDKTLLPNRSAGDSSNSTPDSGPSQSTDSDTYSSNFERSVEEGTLTRSISGPDSYNFDQVSEDYENLSLKIKNVLRSLSTPEDLKSGVNRNSSFNYSENSYPMGNFPYDDSLKRYLNASYHQTSSDPSVDPPVVFRKPKGSTAIKRRTGKRRSRTKLKRRCSINGHFYNRETSFFKPPHGSQMSVWVTSLVSTGEVINNLLEKYKVDCQPGNFALFVVRDNGEQRRLKDDEYPLLVRVMLGPHEDVAKLFLMDAHSTEEISSDVAQFLNLSVAECQNILDRYEDEEERQAKLIRLKFRELKKRIKERMEELKVRL</sequence>
<dbReference type="FunCoup" id="E0VLI7">
    <property type="interactions" value="579"/>
</dbReference>
<dbReference type="FunFam" id="2.10.110.10:FF:000104">
    <property type="entry name" value="Ras association domain-containing protein 2"/>
    <property type="match status" value="1"/>
</dbReference>
<evidence type="ECO:0000259" key="7">
    <source>
        <dbReference type="PROSITE" id="PS50023"/>
    </source>
</evidence>
<keyword evidence="12" id="KW-1185">Reference proteome</keyword>
<dbReference type="PROSITE" id="PS50200">
    <property type="entry name" value="RA"/>
    <property type="match status" value="1"/>
</dbReference>
<dbReference type="EMBL" id="AAZO01003348">
    <property type="status" value="NOT_ANNOTATED_CDS"/>
    <property type="molecule type" value="Genomic_DNA"/>
</dbReference>
<dbReference type="VEuPathDB" id="VectorBase:PHUM288400"/>
<dbReference type="Gene3D" id="3.10.20.90">
    <property type="entry name" value="Phosphatidylinositol 3-kinase Catalytic Subunit, Chain A, domain 1"/>
    <property type="match status" value="1"/>
</dbReference>
<dbReference type="SMART" id="SM00132">
    <property type="entry name" value="LIM"/>
    <property type="match status" value="1"/>
</dbReference>
<dbReference type="EnsemblMetazoa" id="PHUM288400-RA">
    <property type="protein sequence ID" value="PHUM288400-PA"/>
    <property type="gene ID" value="PHUM288400"/>
</dbReference>
<reference evidence="11" key="3">
    <citation type="submission" date="2020-05" db="UniProtKB">
        <authorList>
            <consortium name="EnsemblMetazoa"/>
        </authorList>
    </citation>
    <scope>IDENTIFICATION</scope>
    <source>
        <strain evidence="11">USDA</strain>
    </source>
</reference>
<dbReference type="SUPFAM" id="SSF54236">
    <property type="entry name" value="Ubiquitin-like"/>
    <property type="match status" value="1"/>
</dbReference>
<dbReference type="CTD" id="8229605"/>
<feature type="compositionally biased region" description="Polar residues" evidence="6">
    <location>
        <begin position="278"/>
        <end position="304"/>
    </location>
</feature>
<dbReference type="eggNOG" id="KOG4239">
    <property type="taxonomic scope" value="Eukaryota"/>
</dbReference>
<keyword evidence="3 4" id="KW-0440">LIM domain</keyword>
<dbReference type="InterPro" id="IPR001781">
    <property type="entry name" value="Znf_LIM"/>
</dbReference>
<dbReference type="GO" id="GO:0007165">
    <property type="term" value="P:signal transduction"/>
    <property type="evidence" value="ECO:0007669"/>
    <property type="project" value="InterPro"/>
</dbReference>
<name>E0VLI7_PEDHC</name>
<dbReference type="EMBL" id="DS235271">
    <property type="protein sequence ID" value="EEB14243.1"/>
    <property type="molecule type" value="Genomic_DNA"/>
</dbReference>
<reference evidence="10" key="2">
    <citation type="submission" date="2007-04" db="EMBL/GenBank/DDBJ databases">
        <title>The genome of the human body louse.</title>
        <authorList>
            <consortium name="The Human Body Louse Genome Consortium"/>
            <person name="Kirkness E."/>
            <person name="Walenz B."/>
            <person name="Hass B."/>
            <person name="Bruggner R."/>
            <person name="Strausberg R."/>
        </authorList>
    </citation>
    <scope>NUCLEOTIDE SEQUENCE</scope>
    <source>
        <strain evidence="10">USDA</strain>
    </source>
</reference>
<dbReference type="AlphaFoldDB" id="E0VLI7"/>
<evidence type="ECO:0000256" key="6">
    <source>
        <dbReference type="SAM" id="MobiDB-lite"/>
    </source>
</evidence>
<proteinExistence type="predicted"/>
<dbReference type="STRING" id="121224.E0VLI7"/>
<protein>
    <submittedName>
        <fullName evidence="10 11">Rassf, putative</fullName>
    </submittedName>
</protein>
<keyword evidence="2 4" id="KW-0862">Zinc</keyword>
<evidence type="ECO:0000313" key="10">
    <source>
        <dbReference type="EMBL" id="EEB14243.1"/>
    </source>
</evidence>
<evidence type="ECO:0000313" key="12">
    <source>
        <dbReference type="Proteomes" id="UP000009046"/>
    </source>
</evidence>
<feature type="region of interest" description="Disordered" evidence="6">
    <location>
        <begin position="273"/>
        <end position="321"/>
    </location>
</feature>
<dbReference type="PROSITE" id="PS50023">
    <property type="entry name" value="LIM_DOMAIN_2"/>
    <property type="match status" value="1"/>
</dbReference>
<dbReference type="Proteomes" id="UP000009046">
    <property type="component" value="Unassembled WGS sequence"/>
</dbReference>
<dbReference type="FunFam" id="3.10.20.90:FF:000278">
    <property type="entry name" value="serine-rich adhesin for platelets"/>
    <property type="match status" value="1"/>
</dbReference>
<dbReference type="CDD" id="cd21886">
    <property type="entry name" value="SARAH_RASSF2-like"/>
    <property type="match status" value="1"/>
</dbReference>
<dbReference type="OrthoDB" id="9976881at2759"/>
<dbReference type="HOGENOM" id="CLU_018893_2_0_1"/>
<dbReference type="Pfam" id="PF00788">
    <property type="entry name" value="RA"/>
    <property type="match status" value="1"/>
</dbReference>
<evidence type="ECO:0000256" key="3">
    <source>
        <dbReference type="ARBA" id="ARBA00023038"/>
    </source>
</evidence>
<feature type="domain" description="SARAH" evidence="9">
    <location>
        <begin position="531"/>
        <end position="578"/>
    </location>
</feature>
<dbReference type="OMA" id="IQIQMDC"/>
<dbReference type="GeneID" id="8229605"/>